<evidence type="ECO:0000259" key="6">
    <source>
        <dbReference type="Pfam" id="PF00883"/>
    </source>
</evidence>
<keyword evidence="3" id="KW-0645">Protease</keyword>
<dbReference type="InterPro" id="IPR000819">
    <property type="entry name" value="Peptidase_M17_C"/>
</dbReference>
<dbReference type="SUPFAM" id="SSF53187">
    <property type="entry name" value="Zn-dependent exopeptidases"/>
    <property type="match status" value="1"/>
</dbReference>
<evidence type="ECO:0000256" key="5">
    <source>
        <dbReference type="ARBA" id="ARBA00023211"/>
    </source>
</evidence>
<dbReference type="GO" id="GO:0004177">
    <property type="term" value="F:aminopeptidase activity"/>
    <property type="evidence" value="ECO:0007669"/>
    <property type="project" value="UniProtKB-KW"/>
</dbReference>
<proteinExistence type="inferred from homology"/>
<comment type="caution">
    <text evidence="7">The sequence shown here is derived from an EMBL/GenBank/DDBJ whole genome shotgun (WGS) entry which is preliminary data.</text>
</comment>
<dbReference type="EMBL" id="QICQ01000013">
    <property type="protein sequence ID" value="PXV81064.1"/>
    <property type="molecule type" value="Genomic_DNA"/>
</dbReference>
<reference evidence="7 8" key="1">
    <citation type="submission" date="2018-04" db="EMBL/GenBank/DDBJ databases">
        <title>Active sludge and wastewater microbial communities from Klosterneuburg, Austria.</title>
        <authorList>
            <person name="Wagner M."/>
        </authorList>
    </citation>
    <scope>NUCLEOTIDE SEQUENCE [LARGE SCALE GENOMIC DNA]</scope>
    <source>
        <strain evidence="7 8">Nm 57</strain>
    </source>
</reference>
<accession>A0ABX5M7K9</accession>
<evidence type="ECO:0000313" key="8">
    <source>
        <dbReference type="Proteomes" id="UP000247780"/>
    </source>
</evidence>
<dbReference type="CDD" id="cd00433">
    <property type="entry name" value="Peptidase_M17"/>
    <property type="match status" value="1"/>
</dbReference>
<organism evidence="7 8">
    <name type="scientific">Nitrosomonas eutropha</name>
    <dbReference type="NCBI Taxonomy" id="916"/>
    <lineage>
        <taxon>Bacteria</taxon>
        <taxon>Pseudomonadati</taxon>
        <taxon>Pseudomonadota</taxon>
        <taxon>Betaproteobacteria</taxon>
        <taxon>Nitrosomonadales</taxon>
        <taxon>Nitrosomonadaceae</taxon>
        <taxon>Nitrosomonas</taxon>
    </lineage>
</organism>
<dbReference type="InterPro" id="IPR011356">
    <property type="entry name" value="Leucine_aapep/pepB"/>
</dbReference>
<gene>
    <name evidence="7" type="ORF">C8R14_11342</name>
</gene>
<dbReference type="PANTHER" id="PTHR11963:SF23">
    <property type="entry name" value="CYTOSOL AMINOPEPTIDASE"/>
    <property type="match status" value="1"/>
</dbReference>
<keyword evidence="2 7" id="KW-0031">Aminopeptidase</keyword>
<dbReference type="PRINTS" id="PR00481">
    <property type="entry name" value="LAMNOPPTDASE"/>
</dbReference>
<feature type="domain" description="Cytosol aminopeptidase" evidence="6">
    <location>
        <begin position="189"/>
        <end position="493"/>
    </location>
</feature>
<dbReference type="Proteomes" id="UP000247780">
    <property type="component" value="Unassembled WGS sequence"/>
</dbReference>
<evidence type="ECO:0000256" key="1">
    <source>
        <dbReference type="ARBA" id="ARBA00009528"/>
    </source>
</evidence>
<sequence length="514" mass="56553">MNSTGGFFKASLLKKIMLATLTQNDDTFDESTQASHLLIIFPKTEKIPGKYPLPAEQVLNDLLQRQGASPGRLAETPLSVNLQSGALYAWTMVDTGKSVFEQQTGIRKAMQLLLNENPVEIHLAVYGDETQRRHLAELAVYIAWINGAILPIRKQRKADDKPLERIYLHGAADSTGFAIQCAQAEGNFLARGLTILPPNELTPKTYREQIKKLAASENWQYQEYELSRLREMGAGAFTAVAQGSLTDDAAIVYLRRTAKNSETNRTIALVGKGICFDTGGHNLKSARYMYGMHEDMNGSAVALGALLAATRADLPINIDCWLAIAQNHVSPDAFKQNDVITALNGMTVEVVHTDAEGRLVLADTLTLAAREKPDLIIDYATLTGSLITALGTRYSGVFTNRDYLAQNAVAVGRTSGERVCVFPVDNDYEADLESKIADIKQCSIESEADHILAACFLRHFVNDIPWLHMDLSASRHQDGLGAVSTDVTGFGVTWSIHFLQEMLKILQKRTGRTR</sequence>
<evidence type="ECO:0000256" key="4">
    <source>
        <dbReference type="ARBA" id="ARBA00022801"/>
    </source>
</evidence>
<evidence type="ECO:0000256" key="3">
    <source>
        <dbReference type="ARBA" id="ARBA00022670"/>
    </source>
</evidence>
<dbReference type="PANTHER" id="PTHR11963">
    <property type="entry name" value="LEUCINE AMINOPEPTIDASE-RELATED"/>
    <property type="match status" value="1"/>
</dbReference>
<name>A0ABX5M7K9_9PROT</name>
<protein>
    <submittedName>
        <fullName evidence="7">Leucyl aminopeptidase</fullName>
    </submittedName>
</protein>
<keyword evidence="4" id="KW-0378">Hydrolase</keyword>
<keyword evidence="8" id="KW-1185">Reference proteome</keyword>
<dbReference type="Gene3D" id="3.40.630.10">
    <property type="entry name" value="Zn peptidases"/>
    <property type="match status" value="1"/>
</dbReference>
<comment type="similarity">
    <text evidence="1">Belongs to the peptidase M17 family.</text>
</comment>
<evidence type="ECO:0000313" key="7">
    <source>
        <dbReference type="EMBL" id="PXV81064.1"/>
    </source>
</evidence>
<evidence type="ECO:0000256" key="2">
    <source>
        <dbReference type="ARBA" id="ARBA00022438"/>
    </source>
</evidence>
<keyword evidence="5" id="KW-0464">Manganese</keyword>
<dbReference type="Pfam" id="PF00883">
    <property type="entry name" value="Peptidase_M17"/>
    <property type="match status" value="1"/>
</dbReference>